<feature type="chain" id="PRO_5035480674" description="Secreted protein" evidence="1">
    <location>
        <begin position="18"/>
        <end position="127"/>
    </location>
</feature>
<dbReference type="Proteomes" id="UP000813461">
    <property type="component" value="Unassembled WGS sequence"/>
</dbReference>
<keyword evidence="3" id="KW-1185">Reference proteome</keyword>
<accession>A0A8K0VXT5</accession>
<protein>
    <recommendedName>
        <fullName evidence="4">Secreted protein</fullName>
    </recommendedName>
</protein>
<keyword evidence="1" id="KW-0732">Signal</keyword>
<reference evidence="2" key="1">
    <citation type="journal article" date="2021" name="Nat. Commun.">
        <title>Genetic determinants of endophytism in the Arabidopsis root mycobiome.</title>
        <authorList>
            <person name="Mesny F."/>
            <person name="Miyauchi S."/>
            <person name="Thiergart T."/>
            <person name="Pickel B."/>
            <person name="Atanasova L."/>
            <person name="Karlsson M."/>
            <person name="Huettel B."/>
            <person name="Barry K.W."/>
            <person name="Haridas S."/>
            <person name="Chen C."/>
            <person name="Bauer D."/>
            <person name="Andreopoulos W."/>
            <person name="Pangilinan J."/>
            <person name="LaButti K."/>
            <person name="Riley R."/>
            <person name="Lipzen A."/>
            <person name="Clum A."/>
            <person name="Drula E."/>
            <person name="Henrissat B."/>
            <person name="Kohler A."/>
            <person name="Grigoriev I.V."/>
            <person name="Martin F.M."/>
            <person name="Hacquard S."/>
        </authorList>
    </citation>
    <scope>NUCLEOTIDE SEQUENCE</scope>
    <source>
        <strain evidence="2">MPI-SDFR-AT-0120</strain>
    </source>
</reference>
<evidence type="ECO:0000256" key="1">
    <source>
        <dbReference type="SAM" id="SignalP"/>
    </source>
</evidence>
<proteinExistence type="predicted"/>
<name>A0A8K0VXT5_9PLEO</name>
<dbReference type="AlphaFoldDB" id="A0A8K0VXT5"/>
<evidence type="ECO:0000313" key="2">
    <source>
        <dbReference type="EMBL" id="KAH7086785.1"/>
    </source>
</evidence>
<comment type="caution">
    <text evidence="2">The sequence shown here is derived from an EMBL/GenBank/DDBJ whole genome shotgun (WGS) entry which is preliminary data.</text>
</comment>
<dbReference type="EMBL" id="JAGMVJ010000010">
    <property type="protein sequence ID" value="KAH7086785.1"/>
    <property type="molecule type" value="Genomic_DNA"/>
</dbReference>
<sequence>MTSCVAAQWWLLSTAYAFLCHPCHDDSACTGCTCAHCMSLCLTGTEPSKTKHNAGVLLRCNVAVSSLSTFCAPESPSSSNSEVIEDVSMSWVSMYESFLLLLHLFETIILRLSSSKAPTGPSPQLAY</sequence>
<feature type="signal peptide" evidence="1">
    <location>
        <begin position="1"/>
        <end position="17"/>
    </location>
</feature>
<organism evidence="2 3">
    <name type="scientific">Paraphoma chrysanthemicola</name>
    <dbReference type="NCBI Taxonomy" id="798071"/>
    <lineage>
        <taxon>Eukaryota</taxon>
        <taxon>Fungi</taxon>
        <taxon>Dikarya</taxon>
        <taxon>Ascomycota</taxon>
        <taxon>Pezizomycotina</taxon>
        <taxon>Dothideomycetes</taxon>
        <taxon>Pleosporomycetidae</taxon>
        <taxon>Pleosporales</taxon>
        <taxon>Pleosporineae</taxon>
        <taxon>Phaeosphaeriaceae</taxon>
        <taxon>Paraphoma</taxon>
    </lineage>
</organism>
<evidence type="ECO:0000313" key="3">
    <source>
        <dbReference type="Proteomes" id="UP000813461"/>
    </source>
</evidence>
<evidence type="ECO:0008006" key="4">
    <source>
        <dbReference type="Google" id="ProtNLM"/>
    </source>
</evidence>
<gene>
    <name evidence="2" type="ORF">FB567DRAFT_51287</name>
</gene>